<keyword evidence="15" id="KW-1185">Reference proteome</keyword>
<comment type="caution">
    <text evidence="9">Lacks conserved residue(s) required for the propagation of feature annotation.</text>
</comment>
<evidence type="ECO:0000256" key="12">
    <source>
        <dbReference type="SAM" id="MobiDB-lite"/>
    </source>
</evidence>
<keyword evidence="4 9" id="KW-0347">Helicase</keyword>
<comment type="subunit">
    <text evidence="9">Homohexamer. The homohexamer assembles into an open ring structure.</text>
</comment>
<evidence type="ECO:0000313" key="14">
    <source>
        <dbReference type="EMBL" id="GLZ75928.1"/>
    </source>
</evidence>
<dbReference type="GO" id="GO:0016787">
    <property type="term" value="F:hydrolase activity"/>
    <property type="evidence" value="ECO:0007669"/>
    <property type="project" value="UniProtKB-KW"/>
</dbReference>
<dbReference type="PANTHER" id="PTHR46425:SF1">
    <property type="entry name" value="TRANSCRIPTION TERMINATION FACTOR RHO"/>
    <property type="match status" value="1"/>
</dbReference>
<dbReference type="InterPro" id="IPR004665">
    <property type="entry name" value="Term_rho"/>
</dbReference>
<dbReference type="GO" id="GO:0006353">
    <property type="term" value="P:DNA-templated transcription termination"/>
    <property type="evidence" value="ECO:0007669"/>
    <property type="project" value="UniProtKB-UniRule"/>
</dbReference>
<comment type="similarity">
    <text evidence="9 11">Belongs to the Rho family.</text>
</comment>
<evidence type="ECO:0000256" key="11">
    <source>
        <dbReference type="PROSITE-ProRule" id="PRU01203"/>
    </source>
</evidence>
<feature type="region of interest" description="Disordered" evidence="12">
    <location>
        <begin position="1"/>
        <end position="34"/>
    </location>
</feature>
<dbReference type="PANTHER" id="PTHR46425">
    <property type="entry name" value="TRANSCRIPTION TERMINATION FACTOR RHO"/>
    <property type="match status" value="1"/>
</dbReference>
<dbReference type="Pfam" id="PF00006">
    <property type="entry name" value="ATP-synt_ab"/>
    <property type="match status" value="1"/>
</dbReference>
<feature type="region of interest" description="Disordered" evidence="12">
    <location>
        <begin position="68"/>
        <end position="272"/>
    </location>
</feature>
<dbReference type="NCBIfam" id="NF006886">
    <property type="entry name" value="PRK09376.1"/>
    <property type="match status" value="1"/>
</dbReference>
<dbReference type="InterPro" id="IPR000194">
    <property type="entry name" value="ATPase_F1/V1/A1_a/bsu_nucl-bd"/>
</dbReference>
<feature type="region of interest" description="Disordered" evidence="12">
    <location>
        <begin position="325"/>
        <end position="344"/>
    </location>
</feature>
<dbReference type="InterPro" id="IPR036269">
    <property type="entry name" value="Rho_N_sf"/>
</dbReference>
<dbReference type="GO" id="GO:0008186">
    <property type="term" value="F:ATP-dependent activity, acting on RNA"/>
    <property type="evidence" value="ECO:0007669"/>
    <property type="project" value="UniProtKB-UniRule"/>
</dbReference>
<feature type="compositionally biased region" description="Low complexity" evidence="12">
    <location>
        <begin position="85"/>
        <end position="109"/>
    </location>
</feature>
<keyword evidence="7 9" id="KW-0805">Transcription regulation</keyword>
<dbReference type="SMART" id="SM00382">
    <property type="entry name" value="AAA"/>
    <property type="match status" value="1"/>
</dbReference>
<dbReference type="GO" id="GO:0003723">
    <property type="term" value="F:RNA binding"/>
    <property type="evidence" value="ECO:0007669"/>
    <property type="project" value="UniProtKB-UniRule"/>
</dbReference>
<dbReference type="InterPro" id="IPR012340">
    <property type="entry name" value="NA-bd_OB-fold"/>
</dbReference>
<feature type="binding site" evidence="9">
    <location>
        <begin position="413"/>
        <end position="418"/>
    </location>
    <ligand>
        <name>ATP</name>
        <dbReference type="ChEBI" id="CHEBI:30616"/>
    </ligand>
</feature>
<protein>
    <recommendedName>
        <fullName evidence="9 10">Transcription termination factor Rho</fullName>
        <ecNumber evidence="9 10">3.6.4.-</ecNumber>
    </recommendedName>
    <alternativeName>
        <fullName evidence="9">ATP-dependent helicase Rho</fullName>
    </alternativeName>
</protein>
<dbReference type="AlphaFoldDB" id="A0A9W6SH66"/>
<evidence type="ECO:0000256" key="3">
    <source>
        <dbReference type="ARBA" id="ARBA00022801"/>
    </source>
</evidence>
<dbReference type="EC" id="3.6.4.-" evidence="9 10"/>
<evidence type="ECO:0000256" key="1">
    <source>
        <dbReference type="ARBA" id="ARBA00022472"/>
    </source>
</evidence>
<proteinExistence type="inferred from homology"/>
<dbReference type="EMBL" id="BSTX01000001">
    <property type="protein sequence ID" value="GLZ75928.1"/>
    <property type="molecule type" value="Genomic_DNA"/>
</dbReference>
<evidence type="ECO:0000256" key="8">
    <source>
        <dbReference type="ARBA" id="ARBA00023163"/>
    </source>
</evidence>
<feature type="compositionally biased region" description="Basic and acidic residues" evidence="12">
    <location>
        <begin position="159"/>
        <end position="178"/>
    </location>
</feature>
<feature type="compositionally biased region" description="Basic and acidic residues" evidence="12">
    <location>
        <begin position="185"/>
        <end position="196"/>
    </location>
</feature>
<dbReference type="PROSITE" id="PS51856">
    <property type="entry name" value="RHO_RNA_BD"/>
    <property type="match status" value="1"/>
</dbReference>
<dbReference type="Pfam" id="PF07498">
    <property type="entry name" value="Rho_N"/>
    <property type="match status" value="1"/>
</dbReference>
<dbReference type="InterPro" id="IPR011129">
    <property type="entry name" value="CSD"/>
</dbReference>
<sequence>MSDTTDVSPDVTDDAATPSVTGNARRKRTGTGLASMLMPELQRLASSLGITGIGRMRKSELIVAIQGAQGNGAPSEAAPAEDRAQAAPAVVEAAPVAETRVAAETPAQAEQRREARRATRPAGPPQPRGAITETVTESAPAAEGSSVAVAEQPAGDSGDGERRERRSRDRGDRQRDRQQGAQTGEGDKKPVNRSENRPQQQGGDQSVRDDDEDGGRRRNRRQRDRDRRRERGDQPQQQGGRDGRDGRDRDRGDRGQSSGQRGGGNQDPQIREDDVLVPVGGILDILDNYGFIRTTGYLAGPNDVYVSMSQVRKYGLRRGDAVTGAVRAPREGEQQQSSGNRRDKYNPLVRLDTINGMDPEEAKRRPEFYKLTPLYPQERLRLETEPHILTTRVIDLVVPIGKGQRALIVAPPKAGKTSVMQAVANAITTNNPECHLMVVLVDERPEEVTDMQRSVKGEVIASTFDRPPSDHTTVAELSIERAKRLVELGYDVVVLLDSVTRLGRAYNLAAPASGRIMSGGIDSTALYPPKRFLGAARNIENGGSLTIIATALVETGSMMDTVIFEEFKATGNAELKLDRKLADKRVFPAVDVHGSSTRKEEILLAPEELAIVYKLRRVLSGLEPQQALELLLDRLKKTKTNIEFLMQIAKTTPGGGE</sequence>
<evidence type="ECO:0000256" key="2">
    <source>
        <dbReference type="ARBA" id="ARBA00022741"/>
    </source>
</evidence>
<dbReference type="Proteomes" id="UP001165079">
    <property type="component" value="Unassembled WGS sequence"/>
</dbReference>
<dbReference type="Pfam" id="PF07497">
    <property type="entry name" value="Rho_RNA_bind"/>
    <property type="match status" value="1"/>
</dbReference>
<dbReference type="Gene3D" id="1.10.720.10">
    <property type="match status" value="1"/>
</dbReference>
<keyword evidence="8 9" id="KW-0804">Transcription</keyword>
<feature type="binding site" evidence="9">
    <location>
        <position position="444"/>
    </location>
    <ligand>
        <name>ATP</name>
        <dbReference type="ChEBI" id="CHEBI:30616"/>
    </ligand>
</feature>
<dbReference type="Gene3D" id="2.40.50.140">
    <property type="entry name" value="Nucleic acid-binding proteins"/>
    <property type="match status" value="1"/>
</dbReference>
<keyword evidence="5 9" id="KW-0067">ATP-binding</keyword>
<feature type="compositionally biased region" description="Basic and acidic residues" evidence="12">
    <location>
        <begin position="223"/>
        <end position="233"/>
    </location>
</feature>
<dbReference type="SMART" id="SM00959">
    <property type="entry name" value="Rho_N"/>
    <property type="match status" value="1"/>
</dbReference>
<dbReference type="InterPro" id="IPR003593">
    <property type="entry name" value="AAA+_ATPase"/>
</dbReference>
<reference evidence="14" key="1">
    <citation type="submission" date="2023-03" db="EMBL/GenBank/DDBJ databases">
        <title>Actinorhabdospora filicis NBRC 111898.</title>
        <authorList>
            <person name="Ichikawa N."/>
            <person name="Sato H."/>
            <person name="Tonouchi N."/>
        </authorList>
    </citation>
    <scope>NUCLEOTIDE SEQUENCE</scope>
    <source>
        <strain evidence="14">NBRC 111898</strain>
    </source>
</reference>
<comment type="function">
    <text evidence="9">Facilitates transcription termination by a mechanism that involves Rho binding to the nascent RNA, activation of Rho's RNA-dependent ATPase activity, and release of the mRNA from the DNA template.</text>
</comment>
<dbReference type="SMART" id="SM00357">
    <property type="entry name" value="CSP"/>
    <property type="match status" value="1"/>
</dbReference>
<dbReference type="InterPro" id="IPR011113">
    <property type="entry name" value="Rho_RNA-bd"/>
</dbReference>
<dbReference type="Gene3D" id="3.40.50.300">
    <property type="entry name" value="P-loop containing nucleotide triphosphate hydrolases"/>
    <property type="match status" value="1"/>
</dbReference>
<dbReference type="GO" id="GO:0004386">
    <property type="term" value="F:helicase activity"/>
    <property type="evidence" value="ECO:0007669"/>
    <property type="project" value="UniProtKB-UniRule"/>
</dbReference>
<evidence type="ECO:0000313" key="15">
    <source>
        <dbReference type="Proteomes" id="UP001165079"/>
    </source>
</evidence>
<dbReference type="CDD" id="cd01128">
    <property type="entry name" value="rho_factor_C"/>
    <property type="match status" value="1"/>
</dbReference>
<evidence type="ECO:0000256" key="5">
    <source>
        <dbReference type="ARBA" id="ARBA00022840"/>
    </source>
</evidence>
<feature type="compositionally biased region" description="Low complexity" evidence="12">
    <location>
        <begin position="1"/>
        <end position="17"/>
    </location>
</feature>
<evidence type="ECO:0000256" key="4">
    <source>
        <dbReference type="ARBA" id="ARBA00022806"/>
    </source>
</evidence>
<dbReference type="GO" id="GO:0005524">
    <property type="term" value="F:ATP binding"/>
    <property type="evidence" value="ECO:0007669"/>
    <property type="project" value="UniProtKB-UniRule"/>
</dbReference>
<evidence type="ECO:0000256" key="10">
    <source>
        <dbReference type="NCBIfam" id="TIGR00767"/>
    </source>
</evidence>
<feature type="domain" description="Rho RNA-BD" evidence="13">
    <location>
        <begin position="276"/>
        <end position="358"/>
    </location>
</feature>
<feature type="binding site" evidence="9">
    <location>
        <begin position="401"/>
        <end position="406"/>
    </location>
    <ligand>
        <name>ATP</name>
        <dbReference type="ChEBI" id="CHEBI:30616"/>
    </ligand>
</feature>
<dbReference type="InterPro" id="IPR041703">
    <property type="entry name" value="Rho_factor_ATP-bd"/>
</dbReference>
<gene>
    <name evidence="9" type="primary">rho</name>
    <name evidence="14" type="ORF">Afil01_07350</name>
</gene>
<accession>A0A9W6SH66</accession>
<dbReference type="InterPro" id="IPR027417">
    <property type="entry name" value="P-loop_NTPase"/>
</dbReference>
<feature type="compositionally biased region" description="Basic and acidic residues" evidence="12">
    <location>
        <begin position="241"/>
        <end position="254"/>
    </location>
</feature>
<keyword evidence="2 9" id="KW-0547">Nucleotide-binding</keyword>
<name>A0A9W6SH66_9ACTN</name>
<keyword evidence="1 9" id="KW-0806">Transcription termination</keyword>
<dbReference type="CDD" id="cd04459">
    <property type="entry name" value="Rho_CSD"/>
    <property type="match status" value="1"/>
</dbReference>
<comment type="caution">
    <text evidence="14">The sequence shown here is derived from an EMBL/GenBank/DDBJ whole genome shotgun (WGS) entry which is preliminary data.</text>
</comment>
<dbReference type="InterPro" id="IPR011112">
    <property type="entry name" value="Rho-like_N"/>
</dbReference>
<evidence type="ECO:0000256" key="7">
    <source>
        <dbReference type="ARBA" id="ARBA00023015"/>
    </source>
</evidence>
<dbReference type="SUPFAM" id="SSF50249">
    <property type="entry name" value="Nucleic acid-binding proteins"/>
    <property type="match status" value="1"/>
</dbReference>
<evidence type="ECO:0000256" key="9">
    <source>
        <dbReference type="HAMAP-Rule" id="MF_01884"/>
    </source>
</evidence>
<evidence type="ECO:0000256" key="6">
    <source>
        <dbReference type="ARBA" id="ARBA00022884"/>
    </source>
</evidence>
<keyword evidence="6 9" id="KW-0694">RNA-binding</keyword>
<dbReference type="SUPFAM" id="SSF68912">
    <property type="entry name" value="Rho N-terminal domain-like"/>
    <property type="match status" value="1"/>
</dbReference>
<dbReference type="SUPFAM" id="SSF52540">
    <property type="entry name" value="P-loop containing nucleoside triphosphate hydrolases"/>
    <property type="match status" value="1"/>
</dbReference>
<keyword evidence="3 9" id="KW-0378">Hydrolase</keyword>
<evidence type="ECO:0000259" key="13">
    <source>
        <dbReference type="PROSITE" id="PS51856"/>
    </source>
</evidence>
<dbReference type="NCBIfam" id="TIGR00767">
    <property type="entry name" value="rho"/>
    <property type="match status" value="1"/>
</dbReference>
<dbReference type="RefSeq" id="WP_285661141.1">
    <property type="nucleotide sequence ID" value="NZ_BSTX01000001.1"/>
</dbReference>
<organism evidence="14 15">
    <name type="scientific">Actinorhabdospora filicis</name>
    <dbReference type="NCBI Taxonomy" id="1785913"/>
    <lineage>
        <taxon>Bacteria</taxon>
        <taxon>Bacillati</taxon>
        <taxon>Actinomycetota</taxon>
        <taxon>Actinomycetes</taxon>
        <taxon>Micromonosporales</taxon>
        <taxon>Micromonosporaceae</taxon>
        <taxon>Actinorhabdospora</taxon>
    </lineage>
</organism>
<dbReference type="HAMAP" id="MF_01884">
    <property type="entry name" value="Rho"/>
    <property type="match status" value="1"/>
</dbReference>